<dbReference type="Proteomes" id="UP000198500">
    <property type="component" value="Unassembled WGS sequence"/>
</dbReference>
<dbReference type="Gene3D" id="3.30.1540.10">
    <property type="entry name" value="formyl-coa transferase, domain 3"/>
    <property type="match status" value="1"/>
</dbReference>
<dbReference type="EMBL" id="FNNI01000005">
    <property type="protein sequence ID" value="SDX37020.1"/>
    <property type="molecule type" value="Genomic_DNA"/>
</dbReference>
<gene>
    <name evidence="3" type="ORF">SAMN05443545_105125</name>
</gene>
<dbReference type="InterPro" id="IPR044855">
    <property type="entry name" value="CoA-Trfase_III_dom3_sf"/>
</dbReference>
<dbReference type="OrthoDB" id="9058532at2"/>
<dbReference type="GO" id="GO:0008410">
    <property type="term" value="F:CoA-transferase activity"/>
    <property type="evidence" value="ECO:0007669"/>
    <property type="project" value="TreeGrafter"/>
</dbReference>
<dbReference type="InterPro" id="IPR003673">
    <property type="entry name" value="CoA-Trfase_fam_III"/>
</dbReference>
<dbReference type="PANTHER" id="PTHR48207:SF3">
    <property type="entry name" value="SUCCINATE--HYDROXYMETHYLGLUTARATE COA-TRANSFERASE"/>
    <property type="match status" value="1"/>
</dbReference>
<keyword evidence="4" id="KW-1185">Reference proteome</keyword>
<proteinExistence type="predicted"/>
<evidence type="ECO:0000256" key="2">
    <source>
        <dbReference type="SAM" id="MobiDB-lite"/>
    </source>
</evidence>
<reference evidence="3 4" key="1">
    <citation type="submission" date="2016-10" db="EMBL/GenBank/DDBJ databases">
        <authorList>
            <person name="de Groot N.N."/>
        </authorList>
    </citation>
    <scope>NUCLEOTIDE SEQUENCE [LARGE SCALE GENOMIC DNA]</scope>
    <source>
        <strain evidence="3 4">DSM 19219</strain>
    </source>
</reference>
<name>A0A1H3B4S7_9GAMM</name>
<dbReference type="STRING" id="574349.SAMN05443545_105125"/>
<evidence type="ECO:0000313" key="4">
    <source>
        <dbReference type="Proteomes" id="UP000198500"/>
    </source>
</evidence>
<dbReference type="SUPFAM" id="SSF89796">
    <property type="entry name" value="CoA-transferase family III (CaiB/BaiF)"/>
    <property type="match status" value="1"/>
</dbReference>
<dbReference type="InterPro" id="IPR023606">
    <property type="entry name" value="CoA-Trfase_III_dom_1_sf"/>
</dbReference>
<organism evidence="3 4">
    <name type="scientific">Aidingimonas halophila</name>
    <dbReference type="NCBI Taxonomy" id="574349"/>
    <lineage>
        <taxon>Bacteria</taxon>
        <taxon>Pseudomonadati</taxon>
        <taxon>Pseudomonadota</taxon>
        <taxon>Gammaproteobacteria</taxon>
        <taxon>Oceanospirillales</taxon>
        <taxon>Halomonadaceae</taxon>
        <taxon>Aidingimonas</taxon>
    </lineage>
</organism>
<protein>
    <submittedName>
        <fullName evidence="3">Crotonobetainyl-CoA:carnitine CoA-transferase CaiB</fullName>
    </submittedName>
</protein>
<dbReference type="Pfam" id="PF02515">
    <property type="entry name" value="CoA_transf_3"/>
    <property type="match status" value="1"/>
</dbReference>
<dbReference type="PANTHER" id="PTHR48207">
    <property type="entry name" value="SUCCINATE--HYDROXYMETHYLGLUTARATE COA-TRANSFERASE"/>
    <property type="match status" value="1"/>
</dbReference>
<accession>A0A1H3B4S7</accession>
<dbReference type="RefSeq" id="WP_092569517.1">
    <property type="nucleotide sequence ID" value="NZ_BMXH01000003.1"/>
</dbReference>
<keyword evidence="1 3" id="KW-0808">Transferase</keyword>
<evidence type="ECO:0000256" key="1">
    <source>
        <dbReference type="ARBA" id="ARBA00022679"/>
    </source>
</evidence>
<dbReference type="AlphaFoldDB" id="A0A1H3B4S7"/>
<feature type="region of interest" description="Disordered" evidence="2">
    <location>
        <begin position="360"/>
        <end position="380"/>
    </location>
</feature>
<dbReference type="Gene3D" id="3.40.50.10540">
    <property type="entry name" value="Crotonobetainyl-coa:carnitine coa-transferase, domain 1"/>
    <property type="match status" value="1"/>
</dbReference>
<sequence>MTQPLEGRLVLDMSRVLAGPWAGQMLADLGARVIKIERPQRGDDTRSWGPPWLEDRANDVHEAAYYLCANRGKQSLAIDIAHPQGQALVRRLAEDADILIENFKVGGLERYGLDYATLARTNPGLIGCSITGFGQDGPYAKRAGYDFMIQAMGGLMSVTGNPDGMPMKTGVAITDVMTGLYAAIGVLAALDERSRTGRGRYIDVALLDVQIATLANQALNALVGGKDPDRHGNAHPNIVPYQAFACRDGYLVLTVGNDEQFARLADLLGKPEWRNDPAYATNAARVTHREMLVPMIAECLLARDRDDWLSEFERCGIPAGPINSITEALQDPQVQHRGMVTQLMRGEVPIPQVANPLRFDGATRTSQRPPPSLGQDSDDVLAGMGLTSAQIAELRKQGIVS</sequence>
<dbReference type="InterPro" id="IPR050483">
    <property type="entry name" value="CoA-transferase_III_domain"/>
</dbReference>
<evidence type="ECO:0000313" key="3">
    <source>
        <dbReference type="EMBL" id="SDX37020.1"/>
    </source>
</evidence>